<sequence length="438" mass="51994">MELEYKYSRKAKQSIFNSDDIGSVRYGGSLRSNEYPELTTDTLAHNTHVYLTDADFIETKGQKFNDELINYLEKNYVYRRVNTKHPRHDDSSFACAFEYIVPVTKILPLASTHKQTYFKIKDIVKYVDAEKIKGETVDLEYCYLLKNDKLYKYGKLIPDKITFDDESIKLFNIACYETGCNIVRNANIFYTPHKYFYSNNITSGTYISDDFEIHLEKPSYVNHIATMAEPYIQVYKIAKSHNIVKKTMSSNIVKYEEMNGKDYRYDMVSVVYPERLSWVEDFELLYKDMKTKKWRSLGKFVGNINACDIKLNSFNMVYTDRFWVIPLSIHNGDTCDARSMKVALFGLSTDKIEQHMHYKKYIFHIKATKKLAKKAEMLRKKNLYLDILNKYNHETQKNKQNKHYLDHHRKANGRVNKYPAYNEWKYEQKHIFEDDYDE</sequence>
<accession>A0A6C0EBZ0</accession>
<dbReference type="EMBL" id="MN739787">
    <property type="protein sequence ID" value="QHT26398.1"/>
    <property type="molecule type" value="Genomic_DNA"/>
</dbReference>
<proteinExistence type="predicted"/>
<name>A0A6C0EBZ0_9ZZZZ</name>
<reference evidence="1" key="1">
    <citation type="journal article" date="2020" name="Nature">
        <title>Giant virus diversity and host interactions through global metagenomics.</title>
        <authorList>
            <person name="Schulz F."/>
            <person name="Roux S."/>
            <person name="Paez-Espino D."/>
            <person name="Jungbluth S."/>
            <person name="Walsh D.A."/>
            <person name="Denef V.J."/>
            <person name="McMahon K.D."/>
            <person name="Konstantinidis K.T."/>
            <person name="Eloe-Fadrosh E.A."/>
            <person name="Kyrpides N.C."/>
            <person name="Woyke T."/>
        </authorList>
    </citation>
    <scope>NUCLEOTIDE SEQUENCE</scope>
    <source>
        <strain evidence="1">GVMAG-M-3300023179-27</strain>
    </source>
</reference>
<organism evidence="1">
    <name type="scientific">viral metagenome</name>
    <dbReference type="NCBI Taxonomy" id="1070528"/>
    <lineage>
        <taxon>unclassified sequences</taxon>
        <taxon>metagenomes</taxon>
        <taxon>organismal metagenomes</taxon>
    </lineage>
</organism>
<protein>
    <submittedName>
        <fullName evidence="1">Uncharacterized protein</fullName>
    </submittedName>
</protein>
<evidence type="ECO:0000313" key="1">
    <source>
        <dbReference type="EMBL" id="QHT26398.1"/>
    </source>
</evidence>
<dbReference type="AlphaFoldDB" id="A0A6C0EBZ0"/>